<dbReference type="GO" id="GO:0008984">
    <property type="term" value="F:protein-glutamate methylesterase activity"/>
    <property type="evidence" value="ECO:0007669"/>
    <property type="project" value="InterPro"/>
</dbReference>
<evidence type="ECO:0000256" key="3">
    <source>
        <dbReference type="ARBA" id="ARBA00022603"/>
    </source>
</evidence>
<feature type="active site" evidence="6">
    <location>
        <position position="153"/>
    </location>
</feature>
<evidence type="ECO:0000256" key="5">
    <source>
        <dbReference type="ARBA" id="ARBA00022691"/>
    </source>
</evidence>
<dbReference type="InterPro" id="IPR035965">
    <property type="entry name" value="PAS-like_dom_sf"/>
</dbReference>
<dbReference type="InterPro" id="IPR035909">
    <property type="entry name" value="CheB_C"/>
</dbReference>
<evidence type="ECO:0000256" key="1">
    <source>
        <dbReference type="ARBA" id="ARBA00001541"/>
    </source>
</evidence>
<dbReference type="InterPro" id="IPR022641">
    <property type="entry name" value="CheR_N"/>
</dbReference>
<accession>A0A1P8WDX5</accession>
<dbReference type="SUPFAM" id="SSF47757">
    <property type="entry name" value="Chemotaxis receptor methyltransferase CheR, N-terminal domain"/>
    <property type="match status" value="1"/>
</dbReference>
<protein>
    <recommendedName>
        <fullName evidence="2">protein-glutamate O-methyltransferase</fullName>
        <ecNumber evidence="2">2.1.1.80</ecNumber>
    </recommendedName>
</protein>
<dbReference type="Gene3D" id="3.30.450.20">
    <property type="entry name" value="PAS domain"/>
    <property type="match status" value="1"/>
</dbReference>
<dbReference type="PRINTS" id="PR00996">
    <property type="entry name" value="CHERMTFRASE"/>
</dbReference>
<organism evidence="10 11">
    <name type="scientific">Fuerstiella marisgermanici</name>
    <dbReference type="NCBI Taxonomy" id="1891926"/>
    <lineage>
        <taxon>Bacteria</taxon>
        <taxon>Pseudomonadati</taxon>
        <taxon>Planctomycetota</taxon>
        <taxon>Planctomycetia</taxon>
        <taxon>Planctomycetales</taxon>
        <taxon>Planctomycetaceae</taxon>
        <taxon>Fuerstiella</taxon>
    </lineage>
</organism>
<dbReference type="AlphaFoldDB" id="A0A1P8WDX5"/>
<dbReference type="SUPFAM" id="SSF52738">
    <property type="entry name" value="Methylesterase CheB, C-terminal domain"/>
    <property type="match status" value="1"/>
</dbReference>
<proteinExistence type="predicted"/>
<dbReference type="InterPro" id="IPR000673">
    <property type="entry name" value="Sig_transdc_resp-reg_Me-estase"/>
</dbReference>
<dbReference type="InterPro" id="IPR022642">
    <property type="entry name" value="CheR_C"/>
</dbReference>
<comment type="catalytic activity">
    <reaction evidence="1">
        <text>L-glutamyl-[protein] + S-adenosyl-L-methionine = [protein]-L-glutamate 5-O-methyl ester + S-adenosyl-L-homocysteine</text>
        <dbReference type="Rhea" id="RHEA:24452"/>
        <dbReference type="Rhea" id="RHEA-COMP:10208"/>
        <dbReference type="Rhea" id="RHEA-COMP:10311"/>
        <dbReference type="ChEBI" id="CHEBI:29973"/>
        <dbReference type="ChEBI" id="CHEBI:57856"/>
        <dbReference type="ChEBI" id="CHEBI:59789"/>
        <dbReference type="ChEBI" id="CHEBI:82795"/>
        <dbReference type="EC" id="2.1.1.80"/>
    </reaction>
</comment>
<keyword evidence="6" id="KW-0145">Chemotaxis</keyword>
<dbReference type="RefSeq" id="WP_077023881.1">
    <property type="nucleotide sequence ID" value="NZ_CP017641.1"/>
</dbReference>
<name>A0A1P8WDX5_9PLAN</name>
<gene>
    <name evidence="10" type="primary">cheR</name>
    <name evidence="10" type="ORF">Fuma_01837</name>
</gene>
<evidence type="ECO:0000259" key="9">
    <source>
        <dbReference type="PROSITE" id="PS50123"/>
    </source>
</evidence>
<dbReference type="PANTHER" id="PTHR24422">
    <property type="entry name" value="CHEMOTAXIS PROTEIN METHYLTRANSFERASE"/>
    <property type="match status" value="1"/>
</dbReference>
<dbReference type="PROSITE" id="PS50122">
    <property type="entry name" value="CHEB"/>
    <property type="match status" value="1"/>
</dbReference>
<dbReference type="SUPFAM" id="SSF55785">
    <property type="entry name" value="PYP-like sensor domain (PAS domain)"/>
    <property type="match status" value="1"/>
</dbReference>
<dbReference type="InterPro" id="IPR000780">
    <property type="entry name" value="CheR_MeTrfase"/>
</dbReference>
<feature type="active site" evidence="6">
    <location>
        <position position="35"/>
    </location>
</feature>
<feature type="domain" description="CheB-type methylesterase" evidence="8">
    <location>
        <begin position="24"/>
        <end position="204"/>
    </location>
</feature>
<dbReference type="Gene3D" id="3.40.50.150">
    <property type="entry name" value="Vaccinia Virus protein VP39"/>
    <property type="match status" value="1"/>
</dbReference>
<feature type="active site" evidence="6">
    <location>
        <position position="62"/>
    </location>
</feature>
<evidence type="ECO:0000313" key="10">
    <source>
        <dbReference type="EMBL" id="APZ92227.1"/>
    </source>
</evidence>
<dbReference type="Gene3D" id="1.10.155.10">
    <property type="entry name" value="Chemotaxis receptor methyltransferase CheR, N-terminal domain"/>
    <property type="match status" value="1"/>
</dbReference>
<dbReference type="SMART" id="SM00138">
    <property type="entry name" value="MeTrc"/>
    <property type="match status" value="1"/>
</dbReference>
<dbReference type="Gene3D" id="3.40.50.180">
    <property type="entry name" value="Methylesterase CheB, C-terminal domain"/>
    <property type="match status" value="1"/>
</dbReference>
<evidence type="ECO:0000256" key="7">
    <source>
        <dbReference type="SAM" id="Coils"/>
    </source>
</evidence>
<dbReference type="InterPro" id="IPR050903">
    <property type="entry name" value="Bact_Chemotaxis_MeTrfase"/>
</dbReference>
<evidence type="ECO:0000256" key="6">
    <source>
        <dbReference type="PROSITE-ProRule" id="PRU00050"/>
    </source>
</evidence>
<keyword evidence="6" id="KW-0378">Hydrolase</keyword>
<dbReference type="Pfam" id="PF01339">
    <property type="entry name" value="CheB_methylest"/>
    <property type="match status" value="1"/>
</dbReference>
<dbReference type="KEGG" id="fmr:Fuma_01837"/>
<sequence length="853" mass="95258">MTDDSLNRPAEIERKDSLIPDEDPAIHCIVGIGASAGGLKALEVLLQHLPNDTGLTFVVVQHLSPDFKSVMDEILGRHTHMKVMNAQQGIPLKQNTVYLIPRSKNIAIDDSRVVLTDIDRDQMQRPVDLLLHSIAQGFGERAVGVILSGTGTDGVSGIRAIHEAGGLTVAQSPDTAQFDGMPANAIATECVNLVLPPEEIAQLLSRHAIDPTKRLAAEEFMTTEEMSGINLIFSLLCERHGINFADYKSTTVARRIERRIQAIHSRSIHEYAKTLQADNAELDLLYHDMLIGVTKFFRDSEAFFSLQTPLSKIVARLEPGEELRIWSAACATGEEPYTIAMLATELFARHGKPVRLKILATDVHQGALDFAAHGVYPPGSMEFVSHERQARFFSPLPDGKFRISADIRRHIVFARHNVMQDPPFTKLHLVSCRNMLIYLKASAQAHAIAAFHFALAQNGIMMLGASETPGKLQDEFETIDSTWRIFRKLRSLPGLAVDPGNITQAIARGPRRLVNILNRDKPEQLSFTGLLEAYDLLLNEFVECGLLLDESRNVLHVFGNGYRFLKSATGRFTGNIMRLLEGEARTTIGAALVRAQKDQETRFVLRNVAFPVTDGTVEIDVTVRSLRSDSSKNFVWFVEFCDPQKPQKTLTEEVQFARGRGADYEAIESELIYAKESLSATIEELETSNEELQSTNEEMVASNEELQSTNEELHSVNEELYSVNSENHRKITELHELTEDMENLLSSTDIGIVFMDEDLRIRKFTKAATDYFNLVDHDIGRRLDNFAHNLKITNLDELLQEVVRSDRSYTAQVTNAKGEAILMKILPYVSVSDRRGAVLNLVNVHEISLGQTN</sequence>
<dbReference type="Pfam" id="PF13596">
    <property type="entry name" value="PAS_10"/>
    <property type="match status" value="1"/>
</dbReference>
<keyword evidence="4 10" id="KW-0808">Transferase</keyword>
<dbReference type="GO" id="GO:0005737">
    <property type="term" value="C:cytoplasm"/>
    <property type="evidence" value="ECO:0007669"/>
    <property type="project" value="InterPro"/>
</dbReference>
<dbReference type="GO" id="GO:0000156">
    <property type="term" value="F:phosphorelay response regulator activity"/>
    <property type="evidence" value="ECO:0007669"/>
    <property type="project" value="InterPro"/>
</dbReference>
<dbReference type="STRING" id="1891926.Fuma_01837"/>
<dbReference type="GO" id="GO:0006935">
    <property type="term" value="P:chemotaxis"/>
    <property type="evidence" value="ECO:0007669"/>
    <property type="project" value="UniProtKB-UniRule"/>
</dbReference>
<evidence type="ECO:0000259" key="8">
    <source>
        <dbReference type="PROSITE" id="PS50122"/>
    </source>
</evidence>
<evidence type="ECO:0000256" key="2">
    <source>
        <dbReference type="ARBA" id="ARBA00012534"/>
    </source>
</evidence>
<dbReference type="Pfam" id="PF01739">
    <property type="entry name" value="CheR"/>
    <property type="match status" value="1"/>
</dbReference>
<keyword evidence="5" id="KW-0949">S-adenosyl-L-methionine</keyword>
<dbReference type="GO" id="GO:0032259">
    <property type="term" value="P:methylation"/>
    <property type="evidence" value="ECO:0007669"/>
    <property type="project" value="UniProtKB-KW"/>
</dbReference>
<dbReference type="SUPFAM" id="SSF53335">
    <property type="entry name" value="S-adenosyl-L-methionine-dependent methyltransferases"/>
    <property type="match status" value="1"/>
</dbReference>
<dbReference type="PROSITE" id="PS50123">
    <property type="entry name" value="CHER"/>
    <property type="match status" value="1"/>
</dbReference>
<dbReference type="InterPro" id="IPR029063">
    <property type="entry name" value="SAM-dependent_MTases_sf"/>
</dbReference>
<dbReference type="Proteomes" id="UP000187735">
    <property type="component" value="Chromosome"/>
</dbReference>
<keyword evidence="7" id="KW-0175">Coiled coil</keyword>
<evidence type="ECO:0000313" key="11">
    <source>
        <dbReference type="Proteomes" id="UP000187735"/>
    </source>
</evidence>
<dbReference type="EMBL" id="CP017641">
    <property type="protein sequence ID" value="APZ92227.1"/>
    <property type="molecule type" value="Genomic_DNA"/>
</dbReference>
<reference evidence="10 11" key="1">
    <citation type="journal article" date="2016" name="Front. Microbiol.">
        <title>Fuerstia marisgermanicae gen. nov., sp. nov., an Unusual Member of the Phylum Planctomycetes from the German Wadden Sea.</title>
        <authorList>
            <person name="Kohn T."/>
            <person name="Heuer A."/>
            <person name="Jogler M."/>
            <person name="Vollmers J."/>
            <person name="Boedeker C."/>
            <person name="Bunk B."/>
            <person name="Rast P."/>
            <person name="Borchert D."/>
            <person name="Glockner I."/>
            <person name="Freese H.M."/>
            <person name="Klenk H.P."/>
            <person name="Overmann J."/>
            <person name="Kaster A.K."/>
            <person name="Rohde M."/>
            <person name="Wiegand S."/>
            <person name="Jogler C."/>
        </authorList>
    </citation>
    <scope>NUCLEOTIDE SEQUENCE [LARGE SCALE GENOMIC DNA]</scope>
    <source>
        <strain evidence="10 11">NH11</strain>
    </source>
</reference>
<dbReference type="EC" id="2.1.1.80" evidence="2"/>
<dbReference type="OrthoDB" id="288469at2"/>
<dbReference type="InterPro" id="IPR036804">
    <property type="entry name" value="CheR_N_sf"/>
</dbReference>
<feature type="coiled-coil region" evidence="7">
    <location>
        <begin position="675"/>
        <end position="719"/>
    </location>
</feature>
<dbReference type="CDD" id="cd16434">
    <property type="entry name" value="CheB-CheR_fusion"/>
    <property type="match status" value="1"/>
</dbReference>
<keyword evidence="11" id="KW-1185">Reference proteome</keyword>
<dbReference type="Pfam" id="PF03705">
    <property type="entry name" value="CheR_N"/>
    <property type="match status" value="1"/>
</dbReference>
<dbReference type="GO" id="GO:0008983">
    <property type="term" value="F:protein-glutamate O-methyltransferase activity"/>
    <property type="evidence" value="ECO:0007669"/>
    <property type="project" value="UniProtKB-EC"/>
</dbReference>
<evidence type="ECO:0000256" key="4">
    <source>
        <dbReference type="ARBA" id="ARBA00022679"/>
    </source>
</evidence>
<keyword evidence="3 10" id="KW-0489">Methyltransferase</keyword>
<feature type="domain" description="CheR-type methyltransferase" evidence="9">
    <location>
        <begin position="235"/>
        <end position="489"/>
    </location>
</feature>